<dbReference type="AlphaFoldDB" id="A0A1Y6BBL3"/>
<sequence length="116" mass="12900">MRKFALALVVLITSLSGFGSGSDTVFRSLKDYYLTQDLQEAVAYPQLPETLENLDRTVVVVKVDINTYWSIVTPLLCGYRVSADLDDGESIEFRIDRNFNAIVADADDGSLYILSP</sequence>
<keyword evidence="1" id="KW-0732">Signal</keyword>
<evidence type="ECO:0000256" key="1">
    <source>
        <dbReference type="SAM" id="SignalP"/>
    </source>
</evidence>
<evidence type="ECO:0000313" key="2">
    <source>
        <dbReference type="EMBL" id="SME96441.1"/>
    </source>
</evidence>
<feature type="chain" id="PRO_5010986307" evidence="1">
    <location>
        <begin position="22"/>
        <end position="116"/>
    </location>
</feature>
<dbReference type="RefSeq" id="WP_132315204.1">
    <property type="nucleotide sequence ID" value="NZ_FWZT01000002.1"/>
</dbReference>
<gene>
    <name evidence="2" type="ORF">SAMN06296036_102283</name>
</gene>
<proteinExistence type="predicted"/>
<name>A0A1Y6BBL3_9BACT</name>
<accession>A0A1Y6BBL3</accession>
<organism evidence="2 3">
    <name type="scientific">Pseudobacteriovorax antillogorgiicola</name>
    <dbReference type="NCBI Taxonomy" id="1513793"/>
    <lineage>
        <taxon>Bacteria</taxon>
        <taxon>Pseudomonadati</taxon>
        <taxon>Bdellovibrionota</taxon>
        <taxon>Oligoflexia</taxon>
        <taxon>Oligoflexales</taxon>
        <taxon>Pseudobacteriovoracaceae</taxon>
        <taxon>Pseudobacteriovorax</taxon>
    </lineage>
</organism>
<reference evidence="3" key="1">
    <citation type="submission" date="2017-04" db="EMBL/GenBank/DDBJ databases">
        <authorList>
            <person name="Varghese N."/>
            <person name="Submissions S."/>
        </authorList>
    </citation>
    <scope>NUCLEOTIDE SEQUENCE [LARGE SCALE GENOMIC DNA]</scope>
    <source>
        <strain evidence="3">RKEM611</strain>
    </source>
</reference>
<protein>
    <submittedName>
        <fullName evidence="2">Uncharacterized protein</fullName>
    </submittedName>
</protein>
<feature type="signal peptide" evidence="1">
    <location>
        <begin position="1"/>
        <end position="21"/>
    </location>
</feature>
<dbReference type="EMBL" id="FWZT01000002">
    <property type="protein sequence ID" value="SME96441.1"/>
    <property type="molecule type" value="Genomic_DNA"/>
</dbReference>
<keyword evidence="3" id="KW-1185">Reference proteome</keyword>
<dbReference type="STRING" id="1513793.SAMN06296036_102283"/>
<dbReference type="Proteomes" id="UP000192907">
    <property type="component" value="Unassembled WGS sequence"/>
</dbReference>
<evidence type="ECO:0000313" key="3">
    <source>
        <dbReference type="Proteomes" id="UP000192907"/>
    </source>
</evidence>